<evidence type="ECO:0000313" key="3">
    <source>
        <dbReference type="Proteomes" id="UP001266305"/>
    </source>
</evidence>
<keyword evidence="1" id="KW-0472">Membrane</keyword>
<keyword evidence="3" id="KW-1185">Reference proteome</keyword>
<protein>
    <submittedName>
        <fullName evidence="2">Uncharacterized protein</fullName>
    </submittedName>
</protein>
<accession>A0ABQ9TDW0</accession>
<name>A0ABQ9TDW0_SAGOE</name>
<comment type="caution">
    <text evidence="2">The sequence shown here is derived from an EMBL/GenBank/DDBJ whole genome shotgun (WGS) entry which is preliminary data.</text>
</comment>
<dbReference type="Proteomes" id="UP001266305">
    <property type="component" value="Unassembled WGS sequence"/>
</dbReference>
<evidence type="ECO:0000256" key="1">
    <source>
        <dbReference type="SAM" id="Phobius"/>
    </source>
</evidence>
<keyword evidence="1" id="KW-1133">Transmembrane helix</keyword>
<keyword evidence="1" id="KW-0812">Transmembrane</keyword>
<proteinExistence type="predicted"/>
<gene>
    <name evidence="2" type="ORF">P7K49_038150</name>
</gene>
<feature type="transmembrane region" description="Helical" evidence="1">
    <location>
        <begin position="110"/>
        <end position="128"/>
    </location>
</feature>
<evidence type="ECO:0000313" key="2">
    <source>
        <dbReference type="EMBL" id="KAK2082914.1"/>
    </source>
</evidence>
<organism evidence="2 3">
    <name type="scientific">Saguinus oedipus</name>
    <name type="common">Cotton-top tamarin</name>
    <name type="synonym">Oedipomidas oedipus</name>
    <dbReference type="NCBI Taxonomy" id="9490"/>
    <lineage>
        <taxon>Eukaryota</taxon>
        <taxon>Metazoa</taxon>
        <taxon>Chordata</taxon>
        <taxon>Craniata</taxon>
        <taxon>Vertebrata</taxon>
        <taxon>Euteleostomi</taxon>
        <taxon>Mammalia</taxon>
        <taxon>Eutheria</taxon>
        <taxon>Euarchontoglires</taxon>
        <taxon>Primates</taxon>
        <taxon>Haplorrhini</taxon>
        <taxon>Platyrrhini</taxon>
        <taxon>Cebidae</taxon>
        <taxon>Callitrichinae</taxon>
        <taxon>Saguinus</taxon>
    </lineage>
</organism>
<sequence length="133" mass="15542">MYMLSQSTARERAKHSGDYFTLLRHLLNYAYNSNINVPNAEVLLNNEIDWLKRIRYYDMHCAKITTVQPHNSYCLRNEISVLYTVVCGPVAFFSPEKYSCTYCSVNVTCYMFYFIHFLGFGVSLLICVNNMML</sequence>
<reference evidence="2 3" key="1">
    <citation type="submission" date="2023-05" db="EMBL/GenBank/DDBJ databases">
        <title>B98-5 Cell Line De Novo Hybrid Assembly: An Optical Mapping Approach.</title>
        <authorList>
            <person name="Kananen K."/>
            <person name="Auerbach J.A."/>
            <person name="Kautto E."/>
            <person name="Blachly J.S."/>
        </authorList>
    </citation>
    <scope>NUCLEOTIDE SEQUENCE [LARGE SCALE GENOMIC DNA]</scope>
    <source>
        <strain evidence="2">B95-8</strain>
        <tissue evidence="2">Cell line</tissue>
    </source>
</reference>
<dbReference type="EMBL" id="JASSZA010000023">
    <property type="protein sequence ID" value="KAK2082914.1"/>
    <property type="molecule type" value="Genomic_DNA"/>
</dbReference>